<proteinExistence type="predicted"/>
<dbReference type="InterPro" id="IPR052595">
    <property type="entry name" value="LRRC69/RLP"/>
</dbReference>
<gene>
    <name evidence="2" type="ORF">SEMRO_1129_G244370.1</name>
</gene>
<comment type="caution">
    <text evidence="2">The sequence shown here is derived from an EMBL/GenBank/DDBJ whole genome shotgun (WGS) entry which is preliminary data.</text>
</comment>
<dbReference type="OrthoDB" id="40427at2759"/>
<keyword evidence="1" id="KW-0732">Signal</keyword>
<name>A0A9N8EK36_9STRA</name>
<sequence>MTKTRLLLLPALGLLHVALPLTAAQDALSEIQAIVQPVALFGGNEWTDPANYQAKAIAWLESDPVSANNNNNNIADARIQQRYALACIYYATFAVPTMYTVAEPRGWIDATGWLSDADECTWFGLTCNDNSEVEKIALGVNRLTGTFPAETAIMASSITHIDLFRNYVHNAGDAGNAWMGQLTNLTHLYYGQTNFEYDGIPPQIGQLTNLIEYDCSFTRYFGPLAGSTFAPLQNLEYLVLTAKFSKVIERLQVIVFRRPLSKIQRTKYRRRARVRTANR</sequence>
<dbReference type="PANTHER" id="PTHR48057:SF30">
    <property type="entry name" value="DNA-DAMAGE-REPAIR_TOLERATION DRT100-LIKE PROTEIN"/>
    <property type="match status" value="1"/>
</dbReference>
<protein>
    <submittedName>
        <fullName evidence="2">Leucine rich repeat</fullName>
    </submittedName>
</protein>
<dbReference type="SUPFAM" id="SSF52058">
    <property type="entry name" value="L domain-like"/>
    <property type="match status" value="1"/>
</dbReference>
<organism evidence="2 3">
    <name type="scientific">Seminavis robusta</name>
    <dbReference type="NCBI Taxonomy" id="568900"/>
    <lineage>
        <taxon>Eukaryota</taxon>
        <taxon>Sar</taxon>
        <taxon>Stramenopiles</taxon>
        <taxon>Ochrophyta</taxon>
        <taxon>Bacillariophyta</taxon>
        <taxon>Bacillariophyceae</taxon>
        <taxon>Bacillariophycidae</taxon>
        <taxon>Naviculales</taxon>
        <taxon>Naviculaceae</taxon>
        <taxon>Seminavis</taxon>
    </lineage>
</organism>
<dbReference type="EMBL" id="CAICTM010001127">
    <property type="protein sequence ID" value="CAB9520726.1"/>
    <property type="molecule type" value="Genomic_DNA"/>
</dbReference>
<reference evidence="2" key="1">
    <citation type="submission" date="2020-06" db="EMBL/GenBank/DDBJ databases">
        <authorList>
            <consortium name="Plant Systems Biology data submission"/>
        </authorList>
    </citation>
    <scope>NUCLEOTIDE SEQUENCE</scope>
    <source>
        <strain evidence="2">D6</strain>
    </source>
</reference>
<dbReference type="AlphaFoldDB" id="A0A9N8EK36"/>
<dbReference type="InterPro" id="IPR032675">
    <property type="entry name" value="LRR_dom_sf"/>
</dbReference>
<evidence type="ECO:0000313" key="3">
    <source>
        <dbReference type="Proteomes" id="UP001153069"/>
    </source>
</evidence>
<evidence type="ECO:0000313" key="2">
    <source>
        <dbReference type="EMBL" id="CAB9520726.1"/>
    </source>
</evidence>
<dbReference type="PANTHER" id="PTHR48057">
    <property type="entry name" value="LEUCINE-RICH REPEAT SERINE/THREONINE-PROTEIN KINASE 1"/>
    <property type="match status" value="1"/>
</dbReference>
<feature type="chain" id="PRO_5040108909" evidence="1">
    <location>
        <begin position="25"/>
        <end position="279"/>
    </location>
</feature>
<dbReference type="Proteomes" id="UP001153069">
    <property type="component" value="Unassembled WGS sequence"/>
</dbReference>
<feature type="signal peptide" evidence="1">
    <location>
        <begin position="1"/>
        <end position="24"/>
    </location>
</feature>
<keyword evidence="3" id="KW-1185">Reference proteome</keyword>
<accession>A0A9N8EK36</accession>
<evidence type="ECO:0000256" key="1">
    <source>
        <dbReference type="SAM" id="SignalP"/>
    </source>
</evidence>
<dbReference type="Gene3D" id="3.80.10.10">
    <property type="entry name" value="Ribonuclease Inhibitor"/>
    <property type="match status" value="1"/>
</dbReference>